<evidence type="ECO:0000313" key="3">
    <source>
        <dbReference type="Proteomes" id="UP001281761"/>
    </source>
</evidence>
<gene>
    <name evidence="2" type="ORF">BLNAU_1922</name>
</gene>
<feature type="compositionally biased region" description="Polar residues" evidence="1">
    <location>
        <begin position="283"/>
        <end position="292"/>
    </location>
</feature>
<protein>
    <submittedName>
        <fullName evidence="2">Uncharacterized protein</fullName>
    </submittedName>
</protein>
<comment type="caution">
    <text evidence="2">The sequence shown here is derived from an EMBL/GenBank/DDBJ whole genome shotgun (WGS) entry which is preliminary data.</text>
</comment>
<keyword evidence="3" id="KW-1185">Reference proteome</keyword>
<accession>A0ABQ9YH49</accession>
<evidence type="ECO:0000256" key="1">
    <source>
        <dbReference type="SAM" id="MobiDB-lite"/>
    </source>
</evidence>
<reference evidence="2 3" key="1">
    <citation type="journal article" date="2022" name="bioRxiv">
        <title>Genomics of Preaxostyla Flagellates Illuminates Evolutionary Transitions and the Path Towards Mitochondrial Loss.</title>
        <authorList>
            <person name="Novak L.V.F."/>
            <person name="Treitli S.C."/>
            <person name="Pyrih J."/>
            <person name="Halakuc P."/>
            <person name="Pipaliya S.V."/>
            <person name="Vacek V."/>
            <person name="Brzon O."/>
            <person name="Soukal P."/>
            <person name="Eme L."/>
            <person name="Dacks J.B."/>
            <person name="Karnkowska A."/>
            <person name="Elias M."/>
            <person name="Hampl V."/>
        </authorList>
    </citation>
    <scope>NUCLEOTIDE SEQUENCE [LARGE SCALE GENOMIC DNA]</scope>
    <source>
        <strain evidence="2">NAU3</strain>
        <tissue evidence="2">Gut</tissue>
    </source>
</reference>
<evidence type="ECO:0000313" key="2">
    <source>
        <dbReference type="EMBL" id="KAK2962899.1"/>
    </source>
</evidence>
<dbReference type="Proteomes" id="UP001281761">
    <property type="component" value="Unassembled WGS sequence"/>
</dbReference>
<feature type="compositionally biased region" description="Polar residues" evidence="1">
    <location>
        <begin position="175"/>
        <end position="190"/>
    </location>
</feature>
<sequence length="302" mass="34609">MKRAHDTIASIVRSFSHIQFISGIIAHGPYSVFKIVENYTLACPTPRHVDFVHTDSGKNFTQGNVEPFVTVGVTARAAASYIPNLFLESSRMYYSHFSALWHYRRKSGEILLANHDSPLSITSPDTDVSIHHEDCLVQQNVTNDSNLRRKEIRIKPERHVRQLKYQGETHKVDTHSQPPRQEAQPCTTESASHKSAKVRWQHQGKGKWRPNRIHLEITSVRQASKFSMSRHRRNVSDNKVNIKMQKYGIGRKLDTTMSKMARSPSSSKSLWRNKHYRRIPQRFTRSPSQVGAQSRGIGNCSD</sequence>
<proteinExistence type="predicted"/>
<feature type="region of interest" description="Disordered" evidence="1">
    <location>
        <begin position="279"/>
        <end position="302"/>
    </location>
</feature>
<feature type="region of interest" description="Disordered" evidence="1">
    <location>
        <begin position="168"/>
        <end position="207"/>
    </location>
</feature>
<feature type="compositionally biased region" description="Basic residues" evidence="1">
    <location>
        <begin position="194"/>
        <end position="207"/>
    </location>
</feature>
<dbReference type="EMBL" id="JARBJD010000008">
    <property type="protein sequence ID" value="KAK2962899.1"/>
    <property type="molecule type" value="Genomic_DNA"/>
</dbReference>
<organism evidence="2 3">
    <name type="scientific">Blattamonas nauphoetae</name>
    <dbReference type="NCBI Taxonomy" id="2049346"/>
    <lineage>
        <taxon>Eukaryota</taxon>
        <taxon>Metamonada</taxon>
        <taxon>Preaxostyla</taxon>
        <taxon>Oxymonadida</taxon>
        <taxon>Blattamonas</taxon>
    </lineage>
</organism>
<name>A0ABQ9YH49_9EUKA</name>